<sequence length="53" mass="5789">MNVLAAIGAILLFLVGLFLFGQFSNAWVFFGGILCVSASLFIVFSVLPSQRRH</sequence>
<dbReference type="Proteomes" id="UP000198891">
    <property type="component" value="Unassembled WGS sequence"/>
</dbReference>
<dbReference type="AlphaFoldDB" id="A0A1H3QIT6"/>
<evidence type="ECO:0000313" key="2">
    <source>
        <dbReference type="EMBL" id="SDZ13200.1"/>
    </source>
</evidence>
<organism evidence="2 3">
    <name type="scientific">Herbiconiux ginsengi</name>
    <dbReference type="NCBI Taxonomy" id="381665"/>
    <lineage>
        <taxon>Bacteria</taxon>
        <taxon>Bacillati</taxon>
        <taxon>Actinomycetota</taxon>
        <taxon>Actinomycetes</taxon>
        <taxon>Micrococcales</taxon>
        <taxon>Microbacteriaceae</taxon>
        <taxon>Herbiconiux</taxon>
    </lineage>
</organism>
<proteinExistence type="predicted"/>
<gene>
    <name evidence="2" type="ORF">SAMN05216554_2554</name>
</gene>
<evidence type="ECO:0000313" key="3">
    <source>
        <dbReference type="Proteomes" id="UP000198891"/>
    </source>
</evidence>
<feature type="transmembrane region" description="Helical" evidence="1">
    <location>
        <begin position="28"/>
        <end position="47"/>
    </location>
</feature>
<protein>
    <submittedName>
        <fullName evidence="2">Uncharacterized protein</fullName>
    </submittedName>
</protein>
<dbReference type="STRING" id="381665.SAMN05216554_2554"/>
<evidence type="ECO:0000256" key="1">
    <source>
        <dbReference type="SAM" id="Phobius"/>
    </source>
</evidence>
<keyword evidence="1" id="KW-1133">Transmembrane helix</keyword>
<dbReference type="EMBL" id="FNPZ01000002">
    <property type="protein sequence ID" value="SDZ13200.1"/>
    <property type="molecule type" value="Genomic_DNA"/>
</dbReference>
<keyword evidence="1" id="KW-0472">Membrane</keyword>
<accession>A0A1H3QIT6</accession>
<keyword evidence="1" id="KW-0812">Transmembrane</keyword>
<keyword evidence="3" id="KW-1185">Reference proteome</keyword>
<dbReference type="RefSeq" id="WP_245741536.1">
    <property type="nucleotide sequence ID" value="NZ_FNPZ01000002.1"/>
</dbReference>
<reference evidence="2 3" key="1">
    <citation type="submission" date="2016-10" db="EMBL/GenBank/DDBJ databases">
        <authorList>
            <person name="de Groot N.N."/>
        </authorList>
    </citation>
    <scope>NUCLEOTIDE SEQUENCE [LARGE SCALE GENOMIC DNA]</scope>
    <source>
        <strain evidence="2 3">CGMCC 4.3491</strain>
    </source>
</reference>
<name>A0A1H3QIT6_9MICO</name>